<dbReference type="Gene3D" id="2.60.120.10">
    <property type="entry name" value="Jelly Rolls"/>
    <property type="match status" value="1"/>
</dbReference>
<evidence type="ECO:0000313" key="2">
    <source>
        <dbReference type="EMBL" id="SMP59702.1"/>
    </source>
</evidence>
<dbReference type="InterPro" id="IPR014710">
    <property type="entry name" value="RmlC-like_jellyroll"/>
</dbReference>
<evidence type="ECO:0000313" key="3">
    <source>
        <dbReference type="Proteomes" id="UP001158067"/>
    </source>
</evidence>
<dbReference type="CDD" id="cd02230">
    <property type="entry name" value="cupin_HP0902-like"/>
    <property type="match status" value="1"/>
</dbReference>
<dbReference type="InterPro" id="IPR013096">
    <property type="entry name" value="Cupin_2"/>
</dbReference>
<name>A0ABY1Q5W2_9BACT</name>
<gene>
    <name evidence="2" type="ORF">SAMN06265222_106266</name>
</gene>
<keyword evidence="3" id="KW-1185">Reference proteome</keyword>
<dbReference type="PANTHER" id="PTHR37694:SF1">
    <property type="entry name" value="SLR8022 PROTEIN"/>
    <property type="match status" value="1"/>
</dbReference>
<protein>
    <submittedName>
        <fullName evidence="2">Cupin domain protein</fullName>
    </submittedName>
</protein>
<reference evidence="2 3" key="1">
    <citation type="submission" date="2017-05" db="EMBL/GenBank/DDBJ databases">
        <authorList>
            <person name="Varghese N."/>
            <person name="Submissions S."/>
        </authorList>
    </citation>
    <scope>NUCLEOTIDE SEQUENCE [LARGE SCALE GENOMIC DNA]</scope>
    <source>
        <strain evidence="2 3">DSM 25457</strain>
    </source>
</reference>
<comment type="caution">
    <text evidence="2">The sequence shown here is derived from an EMBL/GenBank/DDBJ whole genome shotgun (WGS) entry which is preliminary data.</text>
</comment>
<organism evidence="2 3">
    <name type="scientific">Neorhodopirellula lusitana</name>
    <dbReference type="NCBI Taxonomy" id="445327"/>
    <lineage>
        <taxon>Bacteria</taxon>
        <taxon>Pseudomonadati</taxon>
        <taxon>Planctomycetota</taxon>
        <taxon>Planctomycetia</taxon>
        <taxon>Pirellulales</taxon>
        <taxon>Pirellulaceae</taxon>
        <taxon>Neorhodopirellula</taxon>
    </lineage>
</organism>
<dbReference type="SUPFAM" id="SSF51182">
    <property type="entry name" value="RmlC-like cupins"/>
    <property type="match status" value="1"/>
</dbReference>
<accession>A0ABY1Q5W2</accession>
<dbReference type="EMBL" id="FXUG01000006">
    <property type="protein sequence ID" value="SMP59702.1"/>
    <property type="molecule type" value="Genomic_DNA"/>
</dbReference>
<evidence type="ECO:0000259" key="1">
    <source>
        <dbReference type="Pfam" id="PF07883"/>
    </source>
</evidence>
<dbReference type="Proteomes" id="UP001158067">
    <property type="component" value="Unassembled WGS sequence"/>
</dbReference>
<dbReference type="InterPro" id="IPR011051">
    <property type="entry name" value="RmlC_Cupin_sf"/>
</dbReference>
<sequence>MAIQHAQPAEVISVAPLGSQIGSTKTSSLLKTESLEVLRLVMPAGKKIAEHKAPGEITVHCLEGLVKFTAGGKTQDLTAGQMLYLDAAELHAVEAVEDSSVLVTLLLHKKS</sequence>
<dbReference type="RefSeq" id="WP_283433007.1">
    <property type="nucleotide sequence ID" value="NZ_FXUG01000006.1"/>
</dbReference>
<dbReference type="Pfam" id="PF07883">
    <property type="entry name" value="Cupin_2"/>
    <property type="match status" value="1"/>
</dbReference>
<proteinExistence type="predicted"/>
<dbReference type="PANTHER" id="PTHR37694">
    <property type="entry name" value="SLR8022 PROTEIN"/>
    <property type="match status" value="1"/>
</dbReference>
<feature type="domain" description="Cupin type-2" evidence="1">
    <location>
        <begin position="41"/>
        <end position="103"/>
    </location>
</feature>